<keyword evidence="2" id="KW-0732">Signal</keyword>
<dbReference type="InterPro" id="IPR013431">
    <property type="entry name" value="Delta_60_rpt"/>
</dbReference>
<dbReference type="InterPro" id="IPR014716">
    <property type="entry name" value="Fibrinogen_a/b/g_C_1"/>
</dbReference>
<dbReference type="SUPFAM" id="SSF50965">
    <property type="entry name" value="Galactose oxidase, central domain"/>
    <property type="match status" value="1"/>
</dbReference>
<accession>A0A916YH56</accession>
<sequence length="956" mass="100820">MNLRPHFGVLAAVGVLAAMLPAATTEQLPTPDGLTEATAAASCWEIAQLTPDAPSDVYWIATPTLGSAERFYCDQETDGGGWALVGRGRERWSESMLGSGTPAQVSDHVSGPAAFTPRQLAADVIDGLADGGRIDDLVDGIRLTRATNREGTAWQDVRFHLESPRDGWTWQFNNDQRIDTASFDGTVISGGTTSNFGTGNGIERVRTITGAAEGWAMGFGFGRDVTGSPAATSHLWASSEGGRYARPFTQVFIRPRILSEDVYGALPAGGTEEATGVSVAESFALPQPWGVAGLGAGPASREGSNEVSAFTESGDTVFVGGNFTSVQRSAGGQDATDQAYLAAFERDSGEWNSSFRPTFDNQVKALATLPDGRIAAGGFFSEVNGEEHPGLVVLDAQTGEVDTAFTGRLINYLSGGVPSVRTLDAQDGWLYVAGSFTHATSDGGPQAYTRGAARFDAASGAPDSWNPEFNGTVMSIDASDRGDRVYAAGFFSQSKGRTADKAAAISATDESLTEWPVVFSNRDQGRQGYQQAVLEVGDRVWLGGAEHSLMSYDRDTFEMLSANITLPGGDFQAIASDGAAVYAGCHCFGTSYSGATKWPSIGSAWTDAEAIYASGAWSAATGERLPSFNGNFDTRAGAGAWALFVDSVGTLWQGGDLRYSTRRGYVRQWSGGFVRHRTSDVTSPSTPQGFQVQATDDAVALSWNASTDDRGVSAYQVLRANRVVATVEDTHAELAAAPADTVYAVRAVDEAGNRSASTPPVTAAVDPEPDPEPEPEPEPDPDPEPEPEPEPAASALIAPGATWASFWSNDAVADGWNTTEFDDSGWTLGAAPIGWGTSDIETQLDRALSPRPVTSYHRATFEVPDGTASVQLSVRSDDGVVVYIDGDEVLRDNIDDGPVTGSTRANRSVSTSAAPDNLVELDVHGLTVGSHTVAVEVHSNYRSAVSHSFEMTVMAS</sequence>
<evidence type="ECO:0000256" key="1">
    <source>
        <dbReference type="SAM" id="MobiDB-lite"/>
    </source>
</evidence>
<evidence type="ECO:0000313" key="4">
    <source>
        <dbReference type="Proteomes" id="UP000633205"/>
    </source>
</evidence>
<dbReference type="Gene3D" id="3.90.215.10">
    <property type="entry name" value="Gamma Fibrinogen, chain A, domain 1"/>
    <property type="match status" value="1"/>
</dbReference>
<keyword evidence="4" id="KW-1185">Reference proteome</keyword>
<evidence type="ECO:0000313" key="3">
    <source>
        <dbReference type="EMBL" id="GGD45418.1"/>
    </source>
</evidence>
<dbReference type="NCBIfam" id="NF040941">
    <property type="entry name" value="GGGWT_bact"/>
    <property type="match status" value="1"/>
</dbReference>
<dbReference type="RefSeq" id="WP_188713056.1">
    <property type="nucleotide sequence ID" value="NZ_BMHO01000002.1"/>
</dbReference>
<evidence type="ECO:0000256" key="2">
    <source>
        <dbReference type="SAM" id="SignalP"/>
    </source>
</evidence>
<proteinExistence type="predicted"/>
<protein>
    <recommendedName>
        <fullName evidence="5">Fibronectin type-III domain-containing protein</fullName>
    </recommendedName>
</protein>
<dbReference type="EMBL" id="BMHO01000002">
    <property type="protein sequence ID" value="GGD45418.1"/>
    <property type="molecule type" value="Genomic_DNA"/>
</dbReference>
<name>A0A916YH56_9MICO</name>
<dbReference type="Gene3D" id="2.60.40.10">
    <property type="entry name" value="Immunoglobulins"/>
    <property type="match status" value="1"/>
</dbReference>
<dbReference type="Proteomes" id="UP000633205">
    <property type="component" value="Unassembled WGS sequence"/>
</dbReference>
<reference evidence="3" key="2">
    <citation type="submission" date="2020-09" db="EMBL/GenBank/DDBJ databases">
        <authorList>
            <person name="Sun Q."/>
            <person name="Zhou Y."/>
        </authorList>
    </citation>
    <scope>NUCLEOTIDE SEQUENCE</scope>
    <source>
        <strain evidence="3">CGMCC 1.15152</strain>
    </source>
</reference>
<feature type="compositionally biased region" description="Acidic residues" evidence="1">
    <location>
        <begin position="767"/>
        <end position="789"/>
    </location>
</feature>
<feature type="signal peptide" evidence="2">
    <location>
        <begin position="1"/>
        <end position="17"/>
    </location>
</feature>
<dbReference type="Gene3D" id="2.60.120.260">
    <property type="entry name" value="Galactose-binding domain-like"/>
    <property type="match status" value="1"/>
</dbReference>
<evidence type="ECO:0008006" key="5">
    <source>
        <dbReference type="Google" id="ProtNLM"/>
    </source>
</evidence>
<dbReference type="InterPro" id="IPR013783">
    <property type="entry name" value="Ig-like_fold"/>
</dbReference>
<dbReference type="SUPFAM" id="SSF56496">
    <property type="entry name" value="Fibrinogen C-terminal domain-like"/>
    <property type="match status" value="1"/>
</dbReference>
<dbReference type="AlphaFoldDB" id="A0A916YH56"/>
<dbReference type="GO" id="GO:0005975">
    <property type="term" value="P:carbohydrate metabolic process"/>
    <property type="evidence" value="ECO:0007669"/>
    <property type="project" value="UniProtKB-ARBA"/>
</dbReference>
<dbReference type="InterPro" id="IPR036116">
    <property type="entry name" value="FN3_sf"/>
</dbReference>
<reference evidence="3" key="1">
    <citation type="journal article" date="2014" name="Int. J. Syst. Evol. Microbiol.">
        <title>Complete genome sequence of Corynebacterium casei LMG S-19264T (=DSM 44701T), isolated from a smear-ripened cheese.</title>
        <authorList>
            <consortium name="US DOE Joint Genome Institute (JGI-PGF)"/>
            <person name="Walter F."/>
            <person name="Albersmeier A."/>
            <person name="Kalinowski J."/>
            <person name="Ruckert C."/>
        </authorList>
    </citation>
    <scope>NUCLEOTIDE SEQUENCE</scope>
    <source>
        <strain evidence="3">CGMCC 1.15152</strain>
    </source>
</reference>
<feature type="chain" id="PRO_5039512181" description="Fibronectin type-III domain-containing protein" evidence="2">
    <location>
        <begin position="18"/>
        <end position="956"/>
    </location>
</feature>
<comment type="caution">
    <text evidence="3">The sequence shown here is derived from an EMBL/GenBank/DDBJ whole genome shotgun (WGS) entry which is preliminary data.</text>
</comment>
<dbReference type="SUPFAM" id="SSF49265">
    <property type="entry name" value="Fibronectin type III"/>
    <property type="match status" value="1"/>
</dbReference>
<dbReference type="InterPro" id="IPR011043">
    <property type="entry name" value="Gal_Oxase/kelch_b-propeller"/>
</dbReference>
<gene>
    <name evidence="3" type="ORF">GCM10010915_28370</name>
</gene>
<dbReference type="Pfam" id="PF17164">
    <property type="entry name" value="DUF5122"/>
    <property type="match status" value="1"/>
</dbReference>
<feature type="region of interest" description="Disordered" evidence="1">
    <location>
        <begin position="751"/>
        <end position="792"/>
    </location>
</feature>
<organism evidence="3 4">
    <name type="scientific">Microbacterium faecale</name>
    <dbReference type="NCBI Taxonomy" id="1804630"/>
    <lineage>
        <taxon>Bacteria</taxon>
        <taxon>Bacillati</taxon>
        <taxon>Actinomycetota</taxon>
        <taxon>Actinomycetes</taxon>
        <taxon>Micrococcales</taxon>
        <taxon>Microbacteriaceae</taxon>
        <taxon>Microbacterium</taxon>
    </lineage>
</organism>
<dbReference type="InterPro" id="IPR036056">
    <property type="entry name" value="Fibrinogen-like_C"/>
</dbReference>